<dbReference type="Gene3D" id="3.40.50.2000">
    <property type="entry name" value="Glycogen Phosphorylase B"/>
    <property type="match status" value="2"/>
</dbReference>
<dbReference type="Pfam" id="PF13439">
    <property type="entry name" value="Glyco_transf_4"/>
    <property type="match status" value="1"/>
</dbReference>
<comment type="caution">
    <text evidence="6">The sequence shown here is derived from an EMBL/GenBank/DDBJ whole genome shotgun (WGS) entry which is preliminary data.</text>
</comment>
<evidence type="ECO:0000259" key="4">
    <source>
        <dbReference type="Pfam" id="PF00534"/>
    </source>
</evidence>
<evidence type="ECO:0000313" key="6">
    <source>
        <dbReference type="EMBL" id="PXA69313.1"/>
    </source>
</evidence>
<feature type="domain" description="Glycosyl transferase family 1" evidence="4">
    <location>
        <begin position="193"/>
        <end position="346"/>
    </location>
</feature>
<dbReference type="PANTHER" id="PTHR12526:SF640">
    <property type="entry name" value="COLANIC ACID BIOSYNTHESIS GLYCOSYLTRANSFERASE WCAL-RELATED"/>
    <property type="match status" value="1"/>
</dbReference>
<sequence length="387" mass="42284">MILLVHPTAELYGSDRVFLASVSAMMQAGHTVFVSLAEAGPLEAELRSRGAEVLVCPSPILRKSIFTPRGFVHAVTESLRGITQGSRLIRQLQPELIYVNTITIPLWNMLAKMHRIPLLVHVHEGEASTGALIRKALALPLFAADAIVANSNFSAGVIKSSFKRLGARIQVLYNAVPGPATPEPVRTELAGPLRLAYIGRLSPRKGVDVAIDALSILKQRGVDAELDLIGAVYSGYEWYQDQLHEQVRDYELETKVRFRGFKEEIWDLVAQSDIVVVPSRADEPFGNTAVEAILAGRPVIASETTGLIEAIAGYQAGTPVKANDPVALANAVQNMMATWADMQERLTRDLQTAKKRHSVDAYTDYLSEIVDQIISPREVRVFGASKG</sequence>
<name>A0A2V3DW17_9MICC</name>
<reference evidence="6 7" key="1">
    <citation type="submission" date="2018-05" db="EMBL/GenBank/DDBJ databases">
        <title>Genetic diversity of glacier-inhabiting Cryobacterium bacteria in China and description of Cryobacterium mengkeensis sp. nov. and Arthrobacter glacialis sp. nov.</title>
        <authorList>
            <person name="Liu Q."/>
            <person name="Xin Y.-H."/>
        </authorList>
    </citation>
    <scope>NUCLEOTIDE SEQUENCE [LARGE SCALE GENOMIC DNA]</scope>
    <source>
        <strain evidence="6 7">GP3</strain>
    </source>
</reference>
<dbReference type="OrthoDB" id="8878585at2"/>
<evidence type="ECO:0000313" key="7">
    <source>
        <dbReference type="Proteomes" id="UP000246303"/>
    </source>
</evidence>
<accession>A0A2V3DW17</accession>
<keyword evidence="7" id="KW-1185">Reference proteome</keyword>
<organism evidence="6 7">
    <name type="scientific">Arthrobacter psychrochitiniphilus</name>
    <dbReference type="NCBI Taxonomy" id="291045"/>
    <lineage>
        <taxon>Bacteria</taxon>
        <taxon>Bacillati</taxon>
        <taxon>Actinomycetota</taxon>
        <taxon>Actinomycetes</taxon>
        <taxon>Micrococcales</taxon>
        <taxon>Micrococcaceae</taxon>
        <taxon>Arthrobacter</taxon>
    </lineage>
</organism>
<dbReference type="InterPro" id="IPR028098">
    <property type="entry name" value="Glyco_trans_4-like_N"/>
</dbReference>
<evidence type="ECO:0000256" key="1">
    <source>
        <dbReference type="ARBA" id="ARBA00009481"/>
    </source>
</evidence>
<dbReference type="EMBL" id="QHLZ01000001">
    <property type="protein sequence ID" value="PXA69313.1"/>
    <property type="molecule type" value="Genomic_DNA"/>
</dbReference>
<dbReference type="SUPFAM" id="SSF53756">
    <property type="entry name" value="UDP-Glycosyltransferase/glycogen phosphorylase"/>
    <property type="match status" value="1"/>
</dbReference>
<dbReference type="AlphaFoldDB" id="A0A2V3DW17"/>
<dbReference type="InterPro" id="IPR001296">
    <property type="entry name" value="Glyco_trans_1"/>
</dbReference>
<evidence type="ECO:0000256" key="2">
    <source>
        <dbReference type="ARBA" id="ARBA00022676"/>
    </source>
</evidence>
<comment type="similarity">
    <text evidence="1">Belongs to the glycosyltransferase group 1 family. Glycosyltransferase 4 subfamily.</text>
</comment>
<evidence type="ECO:0000256" key="3">
    <source>
        <dbReference type="ARBA" id="ARBA00022679"/>
    </source>
</evidence>
<dbReference type="GO" id="GO:0016757">
    <property type="term" value="F:glycosyltransferase activity"/>
    <property type="evidence" value="ECO:0007669"/>
    <property type="project" value="UniProtKB-KW"/>
</dbReference>
<evidence type="ECO:0000259" key="5">
    <source>
        <dbReference type="Pfam" id="PF13439"/>
    </source>
</evidence>
<feature type="domain" description="Glycosyltransferase subfamily 4-like N-terminal" evidence="5">
    <location>
        <begin position="13"/>
        <end position="176"/>
    </location>
</feature>
<dbReference type="PANTHER" id="PTHR12526">
    <property type="entry name" value="GLYCOSYLTRANSFERASE"/>
    <property type="match status" value="1"/>
</dbReference>
<keyword evidence="3 6" id="KW-0808">Transferase</keyword>
<dbReference type="RefSeq" id="WP_110104600.1">
    <property type="nucleotide sequence ID" value="NZ_JACBZZ010000001.1"/>
</dbReference>
<dbReference type="Pfam" id="PF00534">
    <property type="entry name" value="Glycos_transf_1"/>
    <property type="match status" value="1"/>
</dbReference>
<gene>
    <name evidence="6" type="ORF">CVS29_01730</name>
</gene>
<dbReference type="Proteomes" id="UP000246303">
    <property type="component" value="Unassembled WGS sequence"/>
</dbReference>
<proteinExistence type="inferred from homology"/>
<dbReference type="CDD" id="cd03801">
    <property type="entry name" value="GT4_PimA-like"/>
    <property type="match status" value="1"/>
</dbReference>
<protein>
    <submittedName>
        <fullName evidence="6">Glycosyl transferase family 1</fullName>
    </submittedName>
</protein>
<keyword evidence="2" id="KW-0328">Glycosyltransferase</keyword>